<protein>
    <submittedName>
        <fullName evidence="1">Uncharacterized protein</fullName>
    </submittedName>
</protein>
<accession>A0A1B0DKL3</accession>
<dbReference type="EnsemblMetazoa" id="PPAI008807-RA">
    <property type="protein sequence ID" value="PPAI008807-PA"/>
    <property type="gene ID" value="PPAI008807"/>
</dbReference>
<name>A0A1B0DKL3_PHLPP</name>
<dbReference type="Proteomes" id="UP000092462">
    <property type="component" value="Unassembled WGS sequence"/>
</dbReference>
<dbReference type="AlphaFoldDB" id="A0A1B0DKL3"/>
<keyword evidence="2" id="KW-1185">Reference proteome</keyword>
<evidence type="ECO:0000313" key="1">
    <source>
        <dbReference type="EnsemblMetazoa" id="PPAI008807-PA"/>
    </source>
</evidence>
<dbReference type="VEuPathDB" id="VectorBase:PPAI008807"/>
<reference evidence="1" key="1">
    <citation type="submission" date="2022-08" db="UniProtKB">
        <authorList>
            <consortium name="EnsemblMetazoa"/>
        </authorList>
    </citation>
    <scope>IDENTIFICATION</scope>
    <source>
        <strain evidence="1">Israel</strain>
    </source>
</reference>
<dbReference type="EMBL" id="AJVK01016062">
    <property type="status" value="NOT_ANNOTATED_CDS"/>
    <property type="molecule type" value="Genomic_DNA"/>
</dbReference>
<evidence type="ECO:0000313" key="2">
    <source>
        <dbReference type="Proteomes" id="UP000092462"/>
    </source>
</evidence>
<proteinExistence type="predicted"/>
<sequence length="158" mass="18460">MAKSIVLIVIIVTIFAVDIDGQAPPNPLFHSQDAINYYHELYDEMKMTIQGYMAGYIRDITDEVLEILTSTMDTWRRQHRALPRSEMFRKLVNLRSSTEIGEMIRQCTSDVFWLVSEHQEYAFYDLEEWQEYSTGLLTSVVLKLGDYDIVGRLSWILP</sequence>
<organism evidence="1 2">
    <name type="scientific">Phlebotomus papatasi</name>
    <name type="common">Sandfly</name>
    <dbReference type="NCBI Taxonomy" id="29031"/>
    <lineage>
        <taxon>Eukaryota</taxon>
        <taxon>Metazoa</taxon>
        <taxon>Ecdysozoa</taxon>
        <taxon>Arthropoda</taxon>
        <taxon>Hexapoda</taxon>
        <taxon>Insecta</taxon>
        <taxon>Pterygota</taxon>
        <taxon>Neoptera</taxon>
        <taxon>Endopterygota</taxon>
        <taxon>Diptera</taxon>
        <taxon>Nematocera</taxon>
        <taxon>Psychodoidea</taxon>
        <taxon>Psychodidae</taxon>
        <taxon>Phlebotomus</taxon>
        <taxon>Phlebotomus</taxon>
    </lineage>
</organism>